<comment type="caution">
    <text evidence="1">The sequence shown here is derived from an EMBL/GenBank/DDBJ whole genome shotgun (WGS) entry which is preliminary data.</text>
</comment>
<evidence type="ECO:0000313" key="2">
    <source>
        <dbReference type="Proteomes" id="UP000504714"/>
    </source>
</evidence>
<protein>
    <submittedName>
        <fullName evidence="1">Uncharacterized protein</fullName>
    </submittedName>
</protein>
<evidence type="ECO:0000313" key="1">
    <source>
        <dbReference type="EMBL" id="GFN46324.1"/>
    </source>
</evidence>
<proteinExistence type="predicted"/>
<name>A0A6L2ZPL1_9ENTR</name>
<sequence>MKNCGYITALSVVKHCSLIIGMKLTNTYIEKYHYNRLDI</sequence>
<accession>A0A6L2ZPL1</accession>
<gene>
    <name evidence="1" type="ORF">RINTU1_18510</name>
</gene>
<dbReference type="Proteomes" id="UP000504714">
    <property type="component" value="Unassembled WGS sequence"/>
</dbReference>
<organism evidence="1 2">
    <name type="scientific">Candidatus Regiella insecticola</name>
    <dbReference type="NCBI Taxonomy" id="138073"/>
    <lineage>
        <taxon>Bacteria</taxon>
        <taxon>Pseudomonadati</taxon>
        <taxon>Pseudomonadota</taxon>
        <taxon>Gammaproteobacteria</taxon>
        <taxon>Enterobacterales</taxon>
        <taxon>Enterobacteriaceae</taxon>
        <taxon>aphid secondary symbionts</taxon>
        <taxon>Candidatus Regiella</taxon>
    </lineage>
</organism>
<dbReference type="EMBL" id="BLXO01000003">
    <property type="protein sequence ID" value="GFN46324.1"/>
    <property type="molecule type" value="Genomic_DNA"/>
</dbReference>
<dbReference type="AlphaFoldDB" id="A0A6L2ZPL1"/>
<reference evidence="1 2" key="1">
    <citation type="submission" date="2020-06" db="EMBL/GenBank/DDBJ databases">
        <title>The genome sequence of Candidatus Regiella insecticola strain Tut.</title>
        <authorList>
            <person name="Nikoh N."/>
            <person name="Tsuchida T."/>
            <person name="Koga R."/>
            <person name="Oshima K."/>
            <person name="Hattori M."/>
            <person name="Fukatsu T."/>
        </authorList>
    </citation>
    <scope>NUCLEOTIDE SEQUENCE [LARGE SCALE GENOMIC DNA]</scope>
    <source>
        <strain evidence="1 2">Tut</strain>
    </source>
</reference>